<feature type="chain" id="PRO_5020225131" evidence="2">
    <location>
        <begin position="20"/>
        <end position="124"/>
    </location>
</feature>
<protein>
    <submittedName>
        <fullName evidence="3">Uncharacterized protein DUF2799</fullName>
    </submittedName>
</protein>
<dbReference type="Proteomes" id="UP000294555">
    <property type="component" value="Unassembled WGS sequence"/>
</dbReference>
<dbReference type="RefSeq" id="WP_132926228.1">
    <property type="nucleotide sequence ID" value="NZ_SJOI01000001.1"/>
</dbReference>
<feature type="signal peptide" evidence="2">
    <location>
        <begin position="1"/>
        <end position="19"/>
    </location>
</feature>
<feature type="compositionally biased region" description="Basic and acidic residues" evidence="1">
    <location>
        <begin position="109"/>
        <end position="124"/>
    </location>
</feature>
<dbReference type="PROSITE" id="PS51257">
    <property type="entry name" value="PROKAR_LIPOPROTEIN"/>
    <property type="match status" value="1"/>
</dbReference>
<dbReference type="InterPro" id="IPR021242">
    <property type="entry name" value="DUF2799"/>
</dbReference>
<keyword evidence="2" id="KW-0732">Signal</keyword>
<evidence type="ECO:0000313" key="4">
    <source>
        <dbReference type="Proteomes" id="UP000294555"/>
    </source>
</evidence>
<organism evidence="3 4">
    <name type="scientific">Sodalis ligni</name>
    <dbReference type="NCBI Taxonomy" id="2697027"/>
    <lineage>
        <taxon>Bacteria</taxon>
        <taxon>Pseudomonadati</taxon>
        <taxon>Pseudomonadota</taxon>
        <taxon>Gammaproteobacteria</taxon>
        <taxon>Enterobacterales</taxon>
        <taxon>Bruguierivoracaceae</taxon>
        <taxon>Sodalis</taxon>
    </lineage>
</organism>
<dbReference type="OrthoDB" id="6433560at2"/>
<feature type="region of interest" description="Disordered" evidence="1">
    <location>
        <begin position="102"/>
        <end position="124"/>
    </location>
</feature>
<evidence type="ECO:0000256" key="2">
    <source>
        <dbReference type="SAM" id="SignalP"/>
    </source>
</evidence>
<gene>
    <name evidence="3" type="ORF">EZJ58_4929</name>
</gene>
<name>A0A4R1NG44_9GAMM</name>
<evidence type="ECO:0000313" key="3">
    <source>
        <dbReference type="EMBL" id="TCL06654.1"/>
    </source>
</evidence>
<proteinExistence type="predicted"/>
<accession>A0A4R1NG44</accession>
<comment type="caution">
    <text evidence="3">The sequence shown here is derived from an EMBL/GenBank/DDBJ whole genome shotgun (WGS) entry which is preliminary data.</text>
</comment>
<dbReference type="NCBIfam" id="NF008518">
    <property type="entry name" value="PRK11443.1"/>
    <property type="match status" value="1"/>
</dbReference>
<dbReference type="EMBL" id="SJOI01000001">
    <property type="protein sequence ID" value="TCL06654.1"/>
    <property type="molecule type" value="Genomic_DNA"/>
</dbReference>
<keyword evidence="4" id="KW-1185">Reference proteome</keyword>
<reference evidence="3 4" key="1">
    <citation type="submission" date="2019-02" db="EMBL/GenBank/DDBJ databases">
        <title>Investigation of anaerobic lignin degradation for improved lignocellulosic biofuels.</title>
        <authorList>
            <person name="Deangelis K."/>
        </authorList>
    </citation>
    <scope>NUCLEOTIDE SEQUENCE [LARGE SCALE GENOMIC DNA]</scope>
    <source>
        <strain evidence="3 4">159R</strain>
    </source>
</reference>
<evidence type="ECO:0000256" key="1">
    <source>
        <dbReference type="SAM" id="MobiDB-lite"/>
    </source>
</evidence>
<dbReference type="AlphaFoldDB" id="A0A4R1NG44"/>
<sequence>MKKPALCTLLFLLTGCGLTGCGSTSPPPSMGSGGSQWYQAGYHDALAGKIVRDNNTLAEWYGNPQIDRDDYLKGYSSGQAEICLPDKMLALGKQGRKFPAACDGASDADQLREQWQKGRDKMSP</sequence>
<dbReference type="Pfam" id="PF10973">
    <property type="entry name" value="DUF2799"/>
    <property type="match status" value="1"/>
</dbReference>